<proteinExistence type="predicted"/>
<feature type="compositionally biased region" description="Polar residues" evidence="1">
    <location>
        <begin position="279"/>
        <end position="291"/>
    </location>
</feature>
<evidence type="ECO:0000313" key="3">
    <source>
        <dbReference type="Proteomes" id="UP000244722"/>
    </source>
</evidence>
<feature type="compositionally biased region" description="Basic and acidic residues" evidence="1">
    <location>
        <begin position="292"/>
        <end position="302"/>
    </location>
</feature>
<gene>
    <name evidence="2" type="ORF">B9Z19DRAFT_1099789</name>
</gene>
<feature type="region of interest" description="Disordered" evidence="1">
    <location>
        <begin position="269"/>
        <end position="302"/>
    </location>
</feature>
<evidence type="ECO:0000313" key="2">
    <source>
        <dbReference type="EMBL" id="PUU81375.1"/>
    </source>
</evidence>
<sequence>MEGWLQVPPERNLMGRALWKIRYVRFGPNSSTAPTKSAASPTRPSIAAGAGAVVGVPALTIGGSNSSGVGGKGTYGSERKSHFAGSNIAGGINNGIGGGGQESGQLPIYLSIYKQKNDAEPVMRYPLSSISSCYIGDVAARHKKKSIVLPTLVINLRTEPVLSSSRSFRRRSHDVPLKESAKRELPGKETLLFRPGSETEPLERWAREIQSCLIPTSSHSNRTVNTLESAFQEKFSDPDDLPGSSSSLFIINGEPTTALLSPSLRSRASNLSSIDSDDNGSLLSSPASEMNSPRDPDIADRRPSLHIATKLRHYTSPASPDITSTDSYHSMHAAFLNPTRATSPTAGAVPARRETILDRFFSTAPSSPTSVPIPMNSIARFEALIEDMESGELRAPDESLSIRNYPRRIPSPTQRALEYVSTGYLDESPPSPTSSSSSNSAMDPVHTTHLSPDDPRLPPPLTESLGLTLSRQPSEASLGTTASIANSQAENQSQSLGVSNGKRHSLADFSVMRIATPPLFQIAASRRGSYSDIPRTSESYDDGPAPLASSNFSSHPRVARALFREFSF</sequence>
<organism evidence="2 3">
    <name type="scientific">Tuber borchii</name>
    <name type="common">White truffle</name>
    <dbReference type="NCBI Taxonomy" id="42251"/>
    <lineage>
        <taxon>Eukaryota</taxon>
        <taxon>Fungi</taxon>
        <taxon>Dikarya</taxon>
        <taxon>Ascomycota</taxon>
        <taxon>Pezizomycotina</taxon>
        <taxon>Pezizomycetes</taxon>
        <taxon>Pezizales</taxon>
        <taxon>Tuberaceae</taxon>
        <taxon>Tuber</taxon>
    </lineage>
</organism>
<dbReference type="AlphaFoldDB" id="A0A2T7A114"/>
<dbReference type="OrthoDB" id="5379885at2759"/>
<accession>A0A2T7A114</accession>
<feature type="region of interest" description="Disordered" evidence="1">
    <location>
        <begin position="423"/>
        <end position="466"/>
    </location>
</feature>
<keyword evidence="3" id="KW-1185">Reference proteome</keyword>
<protein>
    <submittedName>
        <fullName evidence="2">Uncharacterized protein</fullName>
    </submittedName>
</protein>
<name>A0A2T7A114_TUBBO</name>
<evidence type="ECO:0000256" key="1">
    <source>
        <dbReference type="SAM" id="MobiDB-lite"/>
    </source>
</evidence>
<dbReference type="EMBL" id="NESQ01000046">
    <property type="protein sequence ID" value="PUU81375.1"/>
    <property type="molecule type" value="Genomic_DNA"/>
</dbReference>
<reference evidence="2 3" key="1">
    <citation type="submission" date="2017-04" db="EMBL/GenBank/DDBJ databases">
        <title>Draft genome sequence of Tuber borchii Vittad., a whitish edible truffle.</title>
        <authorList>
            <consortium name="DOE Joint Genome Institute"/>
            <person name="Murat C."/>
            <person name="Kuo A."/>
            <person name="Barry K.W."/>
            <person name="Clum A."/>
            <person name="Dockter R.B."/>
            <person name="Fauchery L."/>
            <person name="Iotti M."/>
            <person name="Kohler A."/>
            <person name="Labutti K."/>
            <person name="Lindquist E.A."/>
            <person name="Lipzen A."/>
            <person name="Ohm R.A."/>
            <person name="Wang M."/>
            <person name="Grigoriev I.V."/>
            <person name="Zambonelli A."/>
            <person name="Martin F.M."/>
        </authorList>
    </citation>
    <scope>NUCLEOTIDE SEQUENCE [LARGE SCALE GENOMIC DNA]</scope>
    <source>
        <strain evidence="2 3">Tbo3840</strain>
    </source>
</reference>
<dbReference type="Proteomes" id="UP000244722">
    <property type="component" value="Unassembled WGS sequence"/>
</dbReference>
<comment type="caution">
    <text evidence="2">The sequence shown here is derived from an EMBL/GenBank/DDBJ whole genome shotgun (WGS) entry which is preliminary data.</text>
</comment>